<dbReference type="AlphaFoldDB" id="A0AA51NAH5"/>
<dbReference type="EMBL" id="CP129971">
    <property type="protein sequence ID" value="WMN11826.1"/>
    <property type="molecule type" value="Genomic_DNA"/>
</dbReference>
<evidence type="ECO:0000313" key="3">
    <source>
        <dbReference type="Proteomes" id="UP001230496"/>
    </source>
</evidence>
<keyword evidence="3" id="KW-1185">Reference proteome</keyword>
<gene>
    <name evidence="2" type="ORF">QYS49_39685</name>
</gene>
<sequence>MHWGNKITLVFIGFVILIVSMVIFSTQQEFDMVEENYYEEEIAYQGKMDEIKNGNEWNGTVSVKQESNNLALLFEGADKVKGKVKFFRASDANLDFFIPISEEVNIPVEKFKAGNWKVSFSWEAEGKKYFKEEQIFIQR</sequence>
<evidence type="ECO:0000313" key="2">
    <source>
        <dbReference type="EMBL" id="WMN11826.1"/>
    </source>
</evidence>
<dbReference type="KEGG" id="msaa:QYS49_39685"/>
<keyword evidence="1" id="KW-0472">Membrane</keyword>
<accession>A0AA51NAH5</accession>
<dbReference type="Proteomes" id="UP001230496">
    <property type="component" value="Chromosome"/>
</dbReference>
<dbReference type="RefSeq" id="WP_308349534.1">
    <property type="nucleotide sequence ID" value="NZ_CP129971.1"/>
</dbReference>
<dbReference type="Pfam" id="PF05751">
    <property type="entry name" value="FixH"/>
    <property type="match status" value="1"/>
</dbReference>
<keyword evidence="1" id="KW-1133">Transmembrane helix</keyword>
<protein>
    <submittedName>
        <fullName evidence="2">FixH family protein</fullName>
    </submittedName>
</protein>
<dbReference type="InterPro" id="IPR008620">
    <property type="entry name" value="FixH"/>
</dbReference>
<keyword evidence="1" id="KW-0812">Transmembrane</keyword>
<evidence type="ECO:0000256" key="1">
    <source>
        <dbReference type="SAM" id="Phobius"/>
    </source>
</evidence>
<reference evidence="2 3" key="1">
    <citation type="submission" date="2023-08" db="EMBL/GenBank/DDBJ databases">
        <title>Comparative genomics and taxonomic characterization of three novel marine species of genus Marivirga.</title>
        <authorList>
            <person name="Muhammad N."/>
            <person name="Kim S.-G."/>
        </authorList>
    </citation>
    <scope>NUCLEOTIDE SEQUENCE [LARGE SCALE GENOMIC DNA]</scope>
    <source>
        <strain evidence="2 3">BDSF4-3</strain>
    </source>
</reference>
<name>A0AA51NAH5_9BACT</name>
<feature type="transmembrane region" description="Helical" evidence="1">
    <location>
        <begin position="7"/>
        <end position="26"/>
    </location>
</feature>
<proteinExistence type="predicted"/>
<organism evidence="2 3">
    <name type="scientific">Marivirga salinarum</name>
    <dbReference type="NCBI Taxonomy" id="3059078"/>
    <lineage>
        <taxon>Bacteria</taxon>
        <taxon>Pseudomonadati</taxon>
        <taxon>Bacteroidota</taxon>
        <taxon>Cytophagia</taxon>
        <taxon>Cytophagales</taxon>
        <taxon>Marivirgaceae</taxon>
        <taxon>Marivirga</taxon>
    </lineage>
</organism>